<dbReference type="Gene3D" id="1.10.10.60">
    <property type="entry name" value="Homeodomain-like"/>
    <property type="match status" value="1"/>
</dbReference>
<feature type="domain" description="HTH araC/xylS-type" evidence="4">
    <location>
        <begin position="221"/>
        <end position="324"/>
    </location>
</feature>
<sequence length="324" mass="35300">MGSAAVSFGRSAAPHMNDFFNERVHTDDIAATDAWLRSQYGHVDLQADDAAYSEHSVGDGSFALRRLEWRARVDVAHESDRFYICSSTPGYAWRIGQEQGEYSIEPGILQPGDDLIARADHTRVDVVAFDAEWLTRTARTVYGDETLRVRFAAAGPVSRRLRDYWLATQQWALTQIPVMSEPLVRAHLGRTLAVAALEAFALVGDPRERRASALEQASIYSSAAAWIDDHASLPVTIDDAARAAGTSVSGLRRAFAANGQISATPEGYLGLARLSAAHADLVEADPATTTVEATAARWGFADAASFVAAYRAVYRTDPETTLRR</sequence>
<name>A0A1H0Q6C5_MICTS</name>
<keyword evidence="3" id="KW-0804">Transcription</keyword>
<dbReference type="PANTHER" id="PTHR46796">
    <property type="entry name" value="HTH-TYPE TRANSCRIPTIONAL ACTIVATOR RHAS-RELATED"/>
    <property type="match status" value="1"/>
</dbReference>
<accession>A0A1H0Q6C5</accession>
<dbReference type="Pfam" id="PF12833">
    <property type="entry name" value="HTH_18"/>
    <property type="match status" value="1"/>
</dbReference>
<evidence type="ECO:0000256" key="2">
    <source>
        <dbReference type="ARBA" id="ARBA00023125"/>
    </source>
</evidence>
<evidence type="ECO:0000259" key="4">
    <source>
        <dbReference type="PROSITE" id="PS01124"/>
    </source>
</evidence>
<dbReference type="EMBL" id="FNJN01000004">
    <property type="protein sequence ID" value="SDP12189.1"/>
    <property type="molecule type" value="Genomic_DNA"/>
</dbReference>
<proteinExistence type="predicted"/>
<protein>
    <submittedName>
        <fullName evidence="5">Helix-turn-helix domain-containing protein</fullName>
    </submittedName>
</protein>
<keyword evidence="1" id="KW-0805">Transcription regulation</keyword>
<dbReference type="SMART" id="SM00342">
    <property type="entry name" value="HTH_ARAC"/>
    <property type="match status" value="1"/>
</dbReference>
<dbReference type="PANTHER" id="PTHR46796:SF12">
    <property type="entry name" value="HTH-TYPE DNA-BINDING TRANSCRIPTIONAL ACTIVATOR EUTR"/>
    <property type="match status" value="1"/>
</dbReference>
<dbReference type="AlphaFoldDB" id="A0A1H0Q6C5"/>
<dbReference type="InterPro" id="IPR050204">
    <property type="entry name" value="AraC_XylS_family_regulators"/>
</dbReference>
<evidence type="ECO:0000313" key="5">
    <source>
        <dbReference type="EMBL" id="SDP12189.1"/>
    </source>
</evidence>
<dbReference type="RefSeq" id="WP_074695642.1">
    <property type="nucleotide sequence ID" value="NZ_FNJN01000004.1"/>
</dbReference>
<dbReference type="GO" id="GO:0043565">
    <property type="term" value="F:sequence-specific DNA binding"/>
    <property type="evidence" value="ECO:0007669"/>
    <property type="project" value="InterPro"/>
</dbReference>
<keyword evidence="2" id="KW-0238">DNA-binding</keyword>
<reference evidence="5 6" key="1">
    <citation type="submission" date="2016-10" db="EMBL/GenBank/DDBJ databases">
        <authorList>
            <person name="de Groot N.N."/>
        </authorList>
    </citation>
    <scope>NUCLEOTIDE SEQUENCE [LARGE SCALE GENOMIC DNA]</scope>
    <source>
        <strain evidence="5 6">StLB037</strain>
    </source>
</reference>
<dbReference type="Proteomes" id="UP000186456">
    <property type="component" value="Unassembled WGS sequence"/>
</dbReference>
<evidence type="ECO:0000313" key="6">
    <source>
        <dbReference type="Proteomes" id="UP000186456"/>
    </source>
</evidence>
<evidence type="ECO:0000256" key="3">
    <source>
        <dbReference type="ARBA" id="ARBA00023163"/>
    </source>
</evidence>
<organism evidence="5 6">
    <name type="scientific">Microbacterium testaceum (strain StLB037)</name>
    <dbReference type="NCBI Taxonomy" id="979556"/>
    <lineage>
        <taxon>Bacteria</taxon>
        <taxon>Bacillati</taxon>
        <taxon>Actinomycetota</taxon>
        <taxon>Actinomycetes</taxon>
        <taxon>Micrococcales</taxon>
        <taxon>Microbacteriaceae</taxon>
        <taxon>Microbacterium</taxon>
    </lineage>
</organism>
<dbReference type="GO" id="GO:0003700">
    <property type="term" value="F:DNA-binding transcription factor activity"/>
    <property type="evidence" value="ECO:0007669"/>
    <property type="project" value="InterPro"/>
</dbReference>
<dbReference type="InterPro" id="IPR018060">
    <property type="entry name" value="HTH_AraC"/>
</dbReference>
<dbReference type="PROSITE" id="PS01124">
    <property type="entry name" value="HTH_ARAC_FAMILY_2"/>
    <property type="match status" value="1"/>
</dbReference>
<evidence type="ECO:0000256" key="1">
    <source>
        <dbReference type="ARBA" id="ARBA00023015"/>
    </source>
</evidence>
<gene>
    <name evidence="5" type="ORF">SAMN04487788_2210</name>
</gene>